<dbReference type="PANTHER" id="PTHR33840:SF1">
    <property type="entry name" value="TLE1 PHOSPHOLIPASE DOMAIN-CONTAINING PROTEIN"/>
    <property type="match status" value="1"/>
</dbReference>
<feature type="domain" description="T6SS Phospholipase effector Tle1-like catalytic" evidence="1">
    <location>
        <begin position="2"/>
        <end position="256"/>
    </location>
</feature>
<evidence type="ECO:0000259" key="1">
    <source>
        <dbReference type="Pfam" id="PF09994"/>
    </source>
</evidence>
<evidence type="ECO:0000313" key="2">
    <source>
        <dbReference type="EMBL" id="KIE06416.1"/>
    </source>
</evidence>
<accession>A0A0C1N1Y0</accession>
<dbReference type="EMBL" id="JHEG02000066">
    <property type="protein sequence ID" value="KIE06416.1"/>
    <property type="molecule type" value="Genomic_DNA"/>
</dbReference>
<dbReference type="OrthoDB" id="4378831at2"/>
<name>A0A0C1N1Y0_9CYAN</name>
<dbReference type="AlphaFoldDB" id="A0A0C1N1Y0"/>
<proteinExistence type="predicted"/>
<sequence>MKRLIVCCDGTWQDLSASYPTNVVKMTQIIRPIALDGTTQIIYYQSGLGTEHGEPEKILGGVFGWGIDTNIQDAYRFLCLNYEPGDEVYLFGFSRGAYTVRSLAGLIYCSGLLQRAHIRKVPQAYDLYRDRNIAPSHPKAISFRQQYGENITIKLLACWDTVGELGVPEIIPFVSNWIDAKYQFHDTQLNRRIEFALHAVAIDERRKVFNVTPMTTSKDAKTSLIQVWFPGTHTCVGGGQQEVSGLSDAALEWMMESIRKLSLGLEFVANPEAIAESGIQPNYQISFNAETHDMFSLGGLIYRDLENPGCSSTIPMSTKRSFFERNIHLSAKLRWKLTEKPLYRPKNLDPYQQWFTAFAE</sequence>
<dbReference type="InterPro" id="IPR018712">
    <property type="entry name" value="Tle1-like_cat"/>
</dbReference>
<organism evidence="2">
    <name type="scientific">Tolypothrix bouteillei VB521301</name>
    <dbReference type="NCBI Taxonomy" id="1479485"/>
    <lineage>
        <taxon>Bacteria</taxon>
        <taxon>Bacillati</taxon>
        <taxon>Cyanobacteriota</taxon>
        <taxon>Cyanophyceae</taxon>
        <taxon>Nostocales</taxon>
        <taxon>Tolypothrichaceae</taxon>
        <taxon>Tolypothrix</taxon>
    </lineage>
</organism>
<dbReference type="SUPFAM" id="SSF53474">
    <property type="entry name" value="alpha/beta-Hydrolases"/>
    <property type="match status" value="1"/>
</dbReference>
<comment type="caution">
    <text evidence="2">The sequence shown here is derived from an EMBL/GenBank/DDBJ whole genome shotgun (WGS) entry which is preliminary data.</text>
</comment>
<dbReference type="InterPro" id="IPR029058">
    <property type="entry name" value="AB_hydrolase_fold"/>
</dbReference>
<protein>
    <recommendedName>
        <fullName evidence="1">T6SS Phospholipase effector Tle1-like catalytic domain-containing protein</fullName>
    </recommendedName>
</protein>
<reference evidence="2" key="1">
    <citation type="journal article" date="2015" name="Genome Announc.">
        <title>Draft Genome Sequence of Tolypothrix boutellei Strain VB521301.</title>
        <authorList>
            <person name="Chandrababunaidu M.M."/>
            <person name="Singh D."/>
            <person name="Sen D."/>
            <person name="Bhan S."/>
            <person name="Das S."/>
            <person name="Gupta A."/>
            <person name="Adhikary S.P."/>
            <person name="Tripathy S."/>
        </authorList>
    </citation>
    <scope>NUCLEOTIDE SEQUENCE</scope>
    <source>
        <strain evidence="2">VB521301</strain>
    </source>
</reference>
<gene>
    <name evidence="2" type="ORF">DA73_0245095</name>
</gene>
<dbReference type="Pfam" id="PF09994">
    <property type="entry name" value="T6SS_Tle1-like_cat"/>
    <property type="match status" value="1"/>
</dbReference>
<dbReference type="PANTHER" id="PTHR33840">
    <property type="match status" value="1"/>
</dbReference>